<organism evidence="13 14">
    <name type="scientific">Helicostylum pulchrum</name>
    <dbReference type="NCBI Taxonomy" id="562976"/>
    <lineage>
        <taxon>Eukaryota</taxon>
        <taxon>Fungi</taxon>
        <taxon>Fungi incertae sedis</taxon>
        <taxon>Mucoromycota</taxon>
        <taxon>Mucoromycotina</taxon>
        <taxon>Mucoromycetes</taxon>
        <taxon>Mucorales</taxon>
        <taxon>Mucorineae</taxon>
        <taxon>Mucoraceae</taxon>
        <taxon>Helicostylum</taxon>
    </lineage>
</organism>
<feature type="domain" description="PHD-type" evidence="12">
    <location>
        <begin position="545"/>
        <end position="602"/>
    </location>
</feature>
<evidence type="ECO:0000256" key="7">
    <source>
        <dbReference type="ARBA" id="ARBA00022833"/>
    </source>
</evidence>
<comment type="similarity">
    <text evidence="2">Belongs to the PRP38 family.</text>
</comment>
<gene>
    <name evidence="13" type="ORF">HPULCUR_003439</name>
</gene>
<dbReference type="InterPro" id="IPR019787">
    <property type="entry name" value="Znf_PHD-finger"/>
</dbReference>
<feature type="compositionally biased region" description="Low complexity" evidence="11">
    <location>
        <begin position="155"/>
        <end position="166"/>
    </location>
</feature>
<evidence type="ECO:0000256" key="11">
    <source>
        <dbReference type="SAM" id="MobiDB-lite"/>
    </source>
</evidence>
<evidence type="ECO:0000313" key="13">
    <source>
        <dbReference type="EMBL" id="GAA5798041.1"/>
    </source>
</evidence>
<evidence type="ECO:0000256" key="9">
    <source>
        <dbReference type="ARBA" id="ARBA00023242"/>
    </source>
</evidence>
<dbReference type="SUPFAM" id="SSF57903">
    <property type="entry name" value="FYVE/PHD zinc finger"/>
    <property type="match status" value="1"/>
</dbReference>
<feature type="region of interest" description="Disordered" evidence="11">
    <location>
        <begin position="280"/>
        <end position="313"/>
    </location>
</feature>
<dbReference type="InterPro" id="IPR005037">
    <property type="entry name" value="PRP38"/>
</dbReference>
<keyword evidence="8" id="KW-0508">mRNA splicing</keyword>
<sequence>MTLNTQKVSVMESQKEEFQPTVLSQSFTNNLFSSYYIQPFWESLLQQQTDHTNTFAKPIGASSPDSYHENNHPAVIPIGAPRMAINDLITGPTQDSSLHQFMLLSHQLNSNIIHTNSLVIKDDVFLAQPSTLSRDALYPSWLPTTVIVDHDDTASLSSHSSLSSSQHSDKFTTSPCLSPVTSPTNFLYNHEPLFEGGIIEDLDNNNKNSNSSSFNRDVIDQYFEEEEYDDLSSVVTDSTTSEDKQQQQMMIRRLSTVSDDLDWFKLLDAFRADVACDLPETNQEEEDDQVSSGESSHSGHTTTEEDDDDEDDEYDFYVQPIVELKKRKRVKSETLAMYQLNLSDDDGNDDDDDDDGDHAPIKKKSSKNNVRSNPSQKRRKKSKATSFNPRYKKYQKKKTADNHQQVQFNLVHPAPFANTPTTTTTITTTTTHTTTASLKKDKKEELDQNKESISSPTRSQLIESVAEKDKKTVFQHLTEVGIDWCRYCGTTEGVNWRPGPWGKRTLCNKHGCDYKGYGLASRLPRLDLSAFSTEKLEERLRPVVQQFCIVCQSPEQTEQNGHLVLCSGGCSRAYHQHCHTPVITVNPAIDPVRWYCSALCKENRKRNKVVVELPQITNVNVHDGVSIHGRHPLHLVEKIIRERIQSSLYWKEKCYGLSATTLMDRAFELEYIGGMYGQQQPTEFICLVLKLLQILPEKEIIIEMIKEEDLKYIRALGAFYLRLTGKSKEIYQYLEPLLNDYRKLRYRGGDGYSLTYMDSFIDDLLHKPRVCDIILPRLTSRYVLEQNDELEPRESALEDDLD</sequence>
<feature type="region of interest" description="Disordered" evidence="11">
    <location>
        <begin position="155"/>
        <end position="175"/>
    </location>
</feature>
<evidence type="ECO:0000259" key="12">
    <source>
        <dbReference type="PROSITE" id="PS50016"/>
    </source>
</evidence>
<dbReference type="PANTHER" id="PTHR23142">
    <property type="entry name" value="PRE-MRNA-SPLICING FACTOR 38A-RELATED"/>
    <property type="match status" value="1"/>
</dbReference>
<evidence type="ECO:0000256" key="4">
    <source>
        <dbReference type="ARBA" id="ARBA00022723"/>
    </source>
</evidence>
<evidence type="ECO:0000256" key="10">
    <source>
        <dbReference type="PROSITE-ProRule" id="PRU00146"/>
    </source>
</evidence>
<dbReference type="InterPro" id="IPR001965">
    <property type="entry name" value="Znf_PHD"/>
</dbReference>
<dbReference type="SMART" id="SM00249">
    <property type="entry name" value="PHD"/>
    <property type="match status" value="1"/>
</dbReference>
<evidence type="ECO:0000256" key="3">
    <source>
        <dbReference type="ARBA" id="ARBA00022664"/>
    </source>
</evidence>
<feature type="compositionally biased region" description="Acidic residues" evidence="11">
    <location>
        <begin position="343"/>
        <end position="356"/>
    </location>
</feature>
<reference evidence="13 14" key="1">
    <citation type="submission" date="2024-04" db="EMBL/GenBank/DDBJ databases">
        <title>genome sequences of Mucor flavus KT1a and Helicostylum pulchrum KT1b strains isolation_sourced from the surface of a dry-aged beef.</title>
        <authorList>
            <person name="Toyotome T."/>
            <person name="Hosono M."/>
            <person name="Torimaru M."/>
            <person name="Fukuda K."/>
            <person name="Mikami N."/>
        </authorList>
    </citation>
    <scope>NUCLEOTIDE SEQUENCE [LARGE SCALE GENOMIC DNA]</scope>
    <source>
        <strain evidence="13 14">KT1b</strain>
    </source>
</reference>
<accession>A0ABP9XTL7</accession>
<comment type="subcellular location">
    <subcellularLocation>
        <location evidence="1">Nucleus</location>
    </subcellularLocation>
</comment>
<feature type="compositionally biased region" description="Polar residues" evidence="11">
    <location>
        <begin position="451"/>
        <end position="460"/>
    </location>
</feature>
<evidence type="ECO:0000256" key="6">
    <source>
        <dbReference type="ARBA" id="ARBA00022771"/>
    </source>
</evidence>
<dbReference type="PROSITE" id="PS50016">
    <property type="entry name" value="ZF_PHD_2"/>
    <property type="match status" value="1"/>
</dbReference>
<dbReference type="EMBL" id="BAABUJ010000009">
    <property type="protein sequence ID" value="GAA5798041.1"/>
    <property type="molecule type" value="Genomic_DNA"/>
</dbReference>
<dbReference type="InterPro" id="IPR011011">
    <property type="entry name" value="Znf_FYVE_PHD"/>
</dbReference>
<dbReference type="Proteomes" id="UP001476247">
    <property type="component" value="Unassembled WGS sequence"/>
</dbReference>
<keyword evidence="7" id="KW-0862">Zinc</keyword>
<keyword evidence="4" id="KW-0479">Metal-binding</keyword>
<evidence type="ECO:0000256" key="8">
    <source>
        <dbReference type="ARBA" id="ARBA00023187"/>
    </source>
</evidence>
<comment type="caution">
    <text evidence="13">The sequence shown here is derived from an EMBL/GenBank/DDBJ whole genome shotgun (WGS) entry which is preliminary data.</text>
</comment>
<name>A0ABP9XTL7_9FUNG</name>
<feature type="compositionally biased region" description="Acidic residues" evidence="11">
    <location>
        <begin position="304"/>
        <end position="313"/>
    </location>
</feature>
<evidence type="ECO:0000313" key="14">
    <source>
        <dbReference type="Proteomes" id="UP001476247"/>
    </source>
</evidence>
<feature type="compositionally biased region" description="Low complexity" evidence="11">
    <location>
        <begin position="291"/>
        <end position="301"/>
    </location>
</feature>
<keyword evidence="3" id="KW-0507">mRNA processing</keyword>
<evidence type="ECO:0000256" key="1">
    <source>
        <dbReference type="ARBA" id="ARBA00004123"/>
    </source>
</evidence>
<keyword evidence="5" id="KW-0747">Spliceosome</keyword>
<dbReference type="Pfam" id="PF00628">
    <property type="entry name" value="PHD"/>
    <property type="match status" value="1"/>
</dbReference>
<protein>
    <recommendedName>
        <fullName evidence="12">PHD-type domain-containing protein</fullName>
    </recommendedName>
</protein>
<proteinExistence type="inferred from homology"/>
<evidence type="ECO:0000256" key="2">
    <source>
        <dbReference type="ARBA" id="ARBA00006164"/>
    </source>
</evidence>
<dbReference type="Pfam" id="PF03371">
    <property type="entry name" value="PRP38"/>
    <property type="match status" value="1"/>
</dbReference>
<dbReference type="InterPro" id="IPR013083">
    <property type="entry name" value="Znf_RING/FYVE/PHD"/>
</dbReference>
<feature type="region of interest" description="Disordered" evidence="11">
    <location>
        <begin position="341"/>
        <end position="460"/>
    </location>
</feature>
<feature type="compositionally biased region" description="Basic and acidic residues" evidence="11">
    <location>
        <begin position="438"/>
        <end position="450"/>
    </location>
</feature>
<keyword evidence="14" id="KW-1185">Reference proteome</keyword>
<feature type="compositionally biased region" description="Low complexity" evidence="11">
    <location>
        <begin position="419"/>
        <end position="435"/>
    </location>
</feature>
<keyword evidence="6 10" id="KW-0863">Zinc-finger</keyword>
<dbReference type="Gene3D" id="3.30.40.10">
    <property type="entry name" value="Zinc/RING finger domain, C3HC4 (zinc finger)"/>
    <property type="match status" value="1"/>
</dbReference>
<keyword evidence="9" id="KW-0539">Nucleus</keyword>
<evidence type="ECO:0000256" key="5">
    <source>
        <dbReference type="ARBA" id="ARBA00022728"/>
    </source>
</evidence>